<feature type="compositionally biased region" description="Polar residues" evidence="1">
    <location>
        <begin position="929"/>
        <end position="951"/>
    </location>
</feature>
<evidence type="ECO:0000313" key="2">
    <source>
        <dbReference type="EMBL" id="ODV64993.1"/>
    </source>
</evidence>
<feature type="compositionally biased region" description="Polar residues" evidence="1">
    <location>
        <begin position="709"/>
        <end position="729"/>
    </location>
</feature>
<feature type="compositionally biased region" description="Low complexity" evidence="1">
    <location>
        <begin position="972"/>
        <end position="988"/>
    </location>
</feature>
<proteinExistence type="predicted"/>
<feature type="compositionally biased region" description="Polar residues" evidence="1">
    <location>
        <begin position="744"/>
        <end position="762"/>
    </location>
</feature>
<feature type="compositionally biased region" description="Low complexity" evidence="1">
    <location>
        <begin position="618"/>
        <end position="647"/>
    </location>
</feature>
<sequence length="1045" mass="116999">MSTASDDRSLVLTHSHEELIRALENHDYSHSSSSHSNIDSIPGFSPVLSSDDDHKTTPHKIISPKPQQLPTPSERKSPSYTHKRIESNPFEILYEPEKQKPMSPFRDQTSPAQPVSPMSPKYLEIEKSFQMAKLKGSNKDLKNTVSSQSPSSHPIVTIVDQLNRFKRSGSIVSRSASLRNRNKIKSRNKIVRRSDLPLTPDNSVFNLPHAPSRKLIHSDNLSSSSSIISPKEVPKSKNNNNNYKDKLRFLFPVKRKTSLKRRSSYSQLDSKSPPKFKSKDDIDDFFLQNNVESLLKEILPHSMKLYDFKQLIKLNPNLVGTEMAITLDQNNQFTLSDLPPKVISAPLQDTFIKTTNRLKDQTSSEAYPKTLAPPVSAESGTLFMHTRDVSNLIPISDMIYARYRAAVFSNPNRFHIPPRFYDVYPDEKRDDAILNPNEVEQIEKKILLEVLIRRTVAAKIEYRLKQNGVWTSQRRRSAKESQSSTTITSRGDDSNNSSSHHSRKSPSNKSHDLSLGNNTSSSNYSSNGSNNSMNTDHLMQQNASLFSEFLPSPQISYTSDIFGSGFEIFPSGDPSSSTIHPTNSHSPRSTTSPLAMISERPSGSQHTSESPLRIRKMGSNPSGPRSGSSKDIALHDNSSSKYSSHNLSYRKKSTDQPDSPVSLYVNDFNVAYYAHYKKPNHLQDVEQALLKSNVYQLKPMMRSNVTISSSISDGSNFRASTPPQLSFESSIEDNKQANHGHVRSGSSTDPSQSKRQSQSTNETCEKKRQSQSTTDTNERNRSSQSTTNTSMFQGLDDLSKQLSGFIKNEFHHDFTAPNAPVEETLPAINQSPATMNASLSEHSLSQHLALEVPRPYRPRESRASQTSASSLSLLENLQKHGSEENIELLPVQNPSPNIVQTEMQPNPMSGVKSLHGSIKFSTESEDSHSTALQLESGRSNSSNWQLPENYMSSNLQSPLDRIDEKVIFNSRSSSISPQSVSQPKQSLPNRSIPNHQSVASFRFQNSQSKLSYSDTIMSKNSSLSFKSSNTEKQFRLKDDDKRNSF</sequence>
<feature type="region of interest" description="Disordered" evidence="1">
    <location>
        <begin position="972"/>
        <end position="993"/>
    </location>
</feature>
<feature type="compositionally biased region" description="Low complexity" evidence="1">
    <location>
        <begin position="517"/>
        <end position="534"/>
    </location>
</feature>
<feature type="region of interest" description="Disordered" evidence="1">
    <location>
        <begin position="23"/>
        <end position="86"/>
    </location>
</feature>
<feature type="compositionally biased region" description="Basic and acidic residues" evidence="1">
    <location>
        <begin position="1032"/>
        <end position="1045"/>
    </location>
</feature>
<feature type="region of interest" description="Disordered" evidence="1">
    <location>
        <begin position="1021"/>
        <end position="1045"/>
    </location>
</feature>
<name>A0A1E4RCP0_9ASCO</name>
<gene>
    <name evidence="2" type="ORF">HYPBUDRAFT_8449</name>
</gene>
<evidence type="ECO:0000313" key="3">
    <source>
        <dbReference type="Proteomes" id="UP000095085"/>
    </source>
</evidence>
<feature type="region of interest" description="Disordered" evidence="1">
    <location>
        <begin position="470"/>
        <end position="535"/>
    </location>
</feature>
<dbReference type="GeneID" id="30998287"/>
<evidence type="ECO:0000256" key="1">
    <source>
        <dbReference type="SAM" id="MobiDB-lite"/>
    </source>
</evidence>
<feature type="region of interest" description="Disordered" evidence="1">
    <location>
        <begin position="709"/>
        <end position="793"/>
    </location>
</feature>
<feature type="region of interest" description="Disordered" evidence="1">
    <location>
        <begin position="919"/>
        <end position="951"/>
    </location>
</feature>
<keyword evidence="3" id="KW-1185">Reference proteome</keyword>
<feature type="region of interest" description="Disordered" evidence="1">
    <location>
        <begin position="183"/>
        <end position="203"/>
    </location>
</feature>
<feature type="compositionally biased region" description="Polar residues" evidence="1">
    <location>
        <begin position="601"/>
        <end position="610"/>
    </location>
</feature>
<feature type="compositionally biased region" description="Polar residues" evidence="1">
    <location>
        <begin position="573"/>
        <end position="593"/>
    </location>
</feature>
<dbReference type="Proteomes" id="UP000095085">
    <property type="component" value="Unassembled WGS sequence"/>
</dbReference>
<dbReference type="AlphaFoldDB" id="A0A1E4RCP0"/>
<feature type="compositionally biased region" description="Polar residues" evidence="1">
    <location>
        <begin position="480"/>
        <end position="489"/>
    </location>
</feature>
<reference evidence="3" key="1">
    <citation type="submission" date="2016-05" db="EMBL/GenBank/DDBJ databases">
        <title>Comparative genomics of biotechnologically important yeasts.</title>
        <authorList>
            <consortium name="DOE Joint Genome Institute"/>
            <person name="Riley R."/>
            <person name="Haridas S."/>
            <person name="Wolfe K.H."/>
            <person name="Lopes M.R."/>
            <person name="Hittinger C.T."/>
            <person name="Goker M."/>
            <person name="Salamov A."/>
            <person name="Wisecaver J."/>
            <person name="Long T.M."/>
            <person name="Aerts A.L."/>
            <person name="Barry K."/>
            <person name="Choi C."/>
            <person name="Clum A."/>
            <person name="Coughlan A.Y."/>
            <person name="Deshpande S."/>
            <person name="Douglass A.P."/>
            <person name="Hanson S.J."/>
            <person name="Klenk H.-P."/>
            <person name="Labutti K."/>
            <person name="Lapidus A."/>
            <person name="Lindquist E."/>
            <person name="Lipzen A."/>
            <person name="Meier-Kolthoff J.P."/>
            <person name="Ohm R.A."/>
            <person name="Otillar R.P."/>
            <person name="Pangilinan J."/>
            <person name="Peng Y."/>
            <person name="Rokas A."/>
            <person name="Rosa C.A."/>
            <person name="Scheuner C."/>
            <person name="Sibirny A.A."/>
            <person name="Slot J.C."/>
            <person name="Stielow J.B."/>
            <person name="Sun H."/>
            <person name="Kurtzman C.P."/>
            <person name="Blackwell M."/>
            <person name="Grigoriev I.V."/>
            <person name="Jeffries T.W."/>
        </authorList>
    </citation>
    <scope>NUCLEOTIDE SEQUENCE [LARGE SCALE GENOMIC DNA]</scope>
    <source>
        <strain evidence="3">NRRL Y-1933</strain>
    </source>
</reference>
<dbReference type="OrthoDB" id="4026705at2759"/>
<feature type="region of interest" description="Disordered" evidence="1">
    <location>
        <begin position="215"/>
        <end position="244"/>
    </location>
</feature>
<feature type="region of interest" description="Disordered" evidence="1">
    <location>
        <begin position="572"/>
        <end position="661"/>
    </location>
</feature>
<dbReference type="RefSeq" id="XP_020074060.1">
    <property type="nucleotide sequence ID" value="XM_020223738.1"/>
</dbReference>
<organism evidence="2 3">
    <name type="scientific">Hyphopichia burtonii NRRL Y-1933</name>
    <dbReference type="NCBI Taxonomy" id="984485"/>
    <lineage>
        <taxon>Eukaryota</taxon>
        <taxon>Fungi</taxon>
        <taxon>Dikarya</taxon>
        <taxon>Ascomycota</taxon>
        <taxon>Saccharomycotina</taxon>
        <taxon>Pichiomycetes</taxon>
        <taxon>Debaryomycetaceae</taxon>
        <taxon>Hyphopichia</taxon>
    </lineage>
</organism>
<protein>
    <submittedName>
        <fullName evidence="2">Uncharacterized protein</fullName>
    </submittedName>
</protein>
<dbReference type="EMBL" id="KV454546">
    <property type="protein sequence ID" value="ODV64993.1"/>
    <property type="molecule type" value="Genomic_DNA"/>
</dbReference>
<accession>A0A1E4RCP0</accession>